<protein>
    <submittedName>
        <fullName evidence="1">Uncharacterized protein</fullName>
    </submittedName>
</protein>
<gene>
    <name evidence="1" type="primary">ORF51027</name>
</gene>
<name>A0A0B6Z8E7_9EUPU</name>
<accession>A0A0B6Z8E7</accession>
<proteinExistence type="predicted"/>
<dbReference type="AlphaFoldDB" id="A0A0B6Z8E7"/>
<feature type="non-terminal residue" evidence="1">
    <location>
        <position position="60"/>
    </location>
</feature>
<sequence>MLSLIARAYMQVTEDKRHSLHKNTKDVKGKESSMTYCGWRRLRKQPGDHSCDLTKRRRMD</sequence>
<reference evidence="1" key="1">
    <citation type="submission" date="2014-12" db="EMBL/GenBank/DDBJ databases">
        <title>Insight into the proteome of Arion vulgaris.</title>
        <authorList>
            <person name="Aradska J."/>
            <person name="Bulat T."/>
            <person name="Smidak R."/>
            <person name="Sarate P."/>
            <person name="Gangsoo J."/>
            <person name="Sialana F."/>
            <person name="Bilban M."/>
            <person name="Lubec G."/>
        </authorList>
    </citation>
    <scope>NUCLEOTIDE SEQUENCE</scope>
    <source>
        <tissue evidence="1">Skin</tissue>
    </source>
</reference>
<dbReference type="EMBL" id="HACG01017361">
    <property type="protein sequence ID" value="CEK64226.1"/>
    <property type="molecule type" value="Transcribed_RNA"/>
</dbReference>
<organism evidence="1">
    <name type="scientific">Arion vulgaris</name>
    <dbReference type="NCBI Taxonomy" id="1028688"/>
    <lineage>
        <taxon>Eukaryota</taxon>
        <taxon>Metazoa</taxon>
        <taxon>Spiralia</taxon>
        <taxon>Lophotrochozoa</taxon>
        <taxon>Mollusca</taxon>
        <taxon>Gastropoda</taxon>
        <taxon>Heterobranchia</taxon>
        <taxon>Euthyneura</taxon>
        <taxon>Panpulmonata</taxon>
        <taxon>Eupulmonata</taxon>
        <taxon>Stylommatophora</taxon>
        <taxon>Helicina</taxon>
        <taxon>Arionoidea</taxon>
        <taxon>Arionidae</taxon>
        <taxon>Arion</taxon>
    </lineage>
</organism>
<evidence type="ECO:0000313" key="1">
    <source>
        <dbReference type="EMBL" id="CEK64226.1"/>
    </source>
</evidence>